<evidence type="ECO:0000256" key="1">
    <source>
        <dbReference type="SAM" id="SignalP"/>
    </source>
</evidence>
<dbReference type="InterPro" id="IPR005184">
    <property type="entry name" value="DUF306_Meta_HslJ"/>
</dbReference>
<feature type="domain" description="DUF306" evidence="2">
    <location>
        <begin position="153"/>
        <end position="256"/>
    </location>
</feature>
<reference evidence="3 4" key="1">
    <citation type="journal article" date="2023" name="Chemosphere">
        <title>Whole genome analysis of Flavobacterium aziz-sancarii sp. nov., isolated from Ardley Island (Antarctica), revealed a rich resistome and bioremediation potential.</title>
        <authorList>
            <person name="Otur C."/>
            <person name="Okay S."/>
            <person name="Kurt-Kizildogan A."/>
        </authorList>
    </citation>
    <scope>NUCLEOTIDE SEQUENCE [LARGE SCALE GENOMIC DNA]</scope>
    <source>
        <strain evidence="3 4">AC</strain>
    </source>
</reference>
<comment type="caution">
    <text evidence="3">The sequence shown here is derived from an EMBL/GenBank/DDBJ whole genome shotgun (WGS) entry which is preliminary data.</text>
</comment>
<gene>
    <name evidence="3" type="ORF">NJT12_09775</name>
</gene>
<feature type="signal peptide" evidence="1">
    <location>
        <begin position="1"/>
        <end position="20"/>
    </location>
</feature>
<name>A0ABT4WBJ9_9FLAO</name>
<dbReference type="InterPro" id="IPR038670">
    <property type="entry name" value="HslJ-like_sf"/>
</dbReference>
<evidence type="ECO:0000259" key="2">
    <source>
        <dbReference type="Pfam" id="PF03724"/>
    </source>
</evidence>
<dbReference type="RefSeq" id="WP_271335718.1">
    <property type="nucleotide sequence ID" value="NZ_JAMZNK010000012.1"/>
</dbReference>
<dbReference type="PROSITE" id="PS51257">
    <property type="entry name" value="PROKAR_LIPOPROTEIN"/>
    <property type="match status" value="1"/>
</dbReference>
<dbReference type="InterPro" id="IPR053147">
    <property type="entry name" value="Hsp_HslJ-like"/>
</dbReference>
<evidence type="ECO:0000313" key="4">
    <source>
        <dbReference type="Proteomes" id="UP001212170"/>
    </source>
</evidence>
<keyword evidence="4" id="KW-1185">Reference proteome</keyword>
<evidence type="ECO:0000313" key="3">
    <source>
        <dbReference type="EMBL" id="MDA6069907.1"/>
    </source>
</evidence>
<sequence>MKKLLLLMLLSSLIISCKIAINKNPDTKETTSEYGTQEDQMKYYFTATGNEPFWALKMGTENIEFTSLISGKEKLIFPATEAIRAMDANVKMYKVSNETSSATISIQQLECQNSMSGAISPYKVSIEIKNNSELELKKLDGCGNYNTDYRLHDIWVLEELNGFKVFLTDFQKELPRIEINAAENKFMGYGGCNAISGSIFYEKDVLRFSKVISTMMACAPGNKDDQFIKALQNTTTYSFGDNRLTLSNPSGKLLVFRKVD</sequence>
<dbReference type="PANTHER" id="PTHR35535">
    <property type="entry name" value="HEAT SHOCK PROTEIN HSLJ"/>
    <property type="match status" value="1"/>
</dbReference>
<proteinExistence type="predicted"/>
<dbReference type="EMBL" id="JAMZNK010000012">
    <property type="protein sequence ID" value="MDA6069907.1"/>
    <property type="molecule type" value="Genomic_DNA"/>
</dbReference>
<organism evidence="3 4">
    <name type="scientific">Flavobacterium azizsancarii</name>
    <dbReference type="NCBI Taxonomy" id="2961580"/>
    <lineage>
        <taxon>Bacteria</taxon>
        <taxon>Pseudomonadati</taxon>
        <taxon>Bacteroidota</taxon>
        <taxon>Flavobacteriia</taxon>
        <taxon>Flavobacteriales</taxon>
        <taxon>Flavobacteriaceae</taxon>
        <taxon>Flavobacterium</taxon>
    </lineage>
</organism>
<feature type="chain" id="PRO_5047333869" evidence="1">
    <location>
        <begin position="21"/>
        <end position="260"/>
    </location>
</feature>
<keyword evidence="1" id="KW-0732">Signal</keyword>
<dbReference type="PANTHER" id="PTHR35535:SF2">
    <property type="entry name" value="DUF306 DOMAIN-CONTAINING PROTEIN"/>
    <property type="match status" value="1"/>
</dbReference>
<protein>
    <submittedName>
        <fullName evidence="3">META domain-containing protein</fullName>
    </submittedName>
</protein>
<dbReference type="Proteomes" id="UP001212170">
    <property type="component" value="Unassembled WGS sequence"/>
</dbReference>
<accession>A0ABT4WBJ9</accession>
<dbReference type="Gene3D" id="2.40.128.270">
    <property type="match status" value="1"/>
</dbReference>
<dbReference type="Pfam" id="PF03724">
    <property type="entry name" value="META"/>
    <property type="match status" value="1"/>
</dbReference>